<evidence type="ECO:0000256" key="1">
    <source>
        <dbReference type="SAM" id="MobiDB-lite"/>
    </source>
</evidence>
<evidence type="ECO:0000313" key="3">
    <source>
        <dbReference type="Proteomes" id="UP000463470"/>
    </source>
</evidence>
<comment type="caution">
    <text evidence="2">The sequence shown here is derived from an EMBL/GenBank/DDBJ whole genome shotgun (WGS) entry which is preliminary data.</text>
</comment>
<evidence type="ECO:0000313" key="2">
    <source>
        <dbReference type="EMBL" id="MZP28373.1"/>
    </source>
</evidence>
<dbReference type="RefSeq" id="WP_161253683.1">
    <property type="nucleotide sequence ID" value="NZ_WXEY01000001.1"/>
</dbReference>
<name>A0A845KY79_9FIRM</name>
<dbReference type="Proteomes" id="UP000463470">
    <property type="component" value="Unassembled WGS sequence"/>
</dbReference>
<dbReference type="AlphaFoldDB" id="A0A845KY79"/>
<dbReference type="EMBL" id="WXEY01000001">
    <property type="protein sequence ID" value="MZP28373.1"/>
    <property type="molecule type" value="Genomic_DNA"/>
</dbReference>
<accession>A0A845KY79</accession>
<organism evidence="2 3">
    <name type="scientific">Heliomicrobium undosum</name>
    <dbReference type="NCBI Taxonomy" id="121734"/>
    <lineage>
        <taxon>Bacteria</taxon>
        <taxon>Bacillati</taxon>
        <taxon>Bacillota</taxon>
        <taxon>Clostridia</taxon>
        <taxon>Eubacteriales</taxon>
        <taxon>Heliobacteriaceae</taxon>
        <taxon>Heliomicrobium</taxon>
    </lineage>
</organism>
<sequence length="53" mass="5893">MEKGILGDPHATKTEQVEQHSDVKPKENMKTVQLTPNAKVTVPEDSPVKDLPR</sequence>
<keyword evidence="3" id="KW-1185">Reference proteome</keyword>
<reference evidence="2 3" key="1">
    <citation type="submission" date="2020-01" db="EMBL/GenBank/DDBJ databases">
        <title>Whole-genome sequence of Heliobacterium undosum DSM 13378.</title>
        <authorList>
            <person name="Kyndt J.A."/>
            <person name="Meyer T.E."/>
        </authorList>
    </citation>
    <scope>NUCLEOTIDE SEQUENCE [LARGE SCALE GENOMIC DNA]</scope>
    <source>
        <strain evidence="2 3">DSM 13378</strain>
    </source>
</reference>
<feature type="region of interest" description="Disordered" evidence="1">
    <location>
        <begin position="1"/>
        <end position="53"/>
    </location>
</feature>
<gene>
    <name evidence="2" type="ORF">GTO91_01380</name>
</gene>
<proteinExistence type="predicted"/>
<feature type="compositionally biased region" description="Basic and acidic residues" evidence="1">
    <location>
        <begin position="1"/>
        <end position="29"/>
    </location>
</feature>
<dbReference type="OrthoDB" id="2085780at2"/>
<protein>
    <submittedName>
        <fullName evidence="2">Uncharacterized protein</fullName>
    </submittedName>
</protein>